<dbReference type="SUPFAM" id="SSF50104">
    <property type="entry name" value="Translation proteins SH3-like domain"/>
    <property type="match status" value="1"/>
</dbReference>
<keyword evidence="7 10" id="KW-0687">Ribonucleoprotein</keyword>
<dbReference type="GO" id="GO:0006412">
    <property type="term" value="P:translation"/>
    <property type="evidence" value="ECO:0007669"/>
    <property type="project" value="UniProtKB-UniRule"/>
</dbReference>
<evidence type="ECO:0000256" key="3">
    <source>
        <dbReference type="ARBA" id="ARBA00011838"/>
    </source>
</evidence>
<accession>A0A140L587</accession>
<sequence length="108" mass="11559">MSKVHVKKGDTVLVLSGKDKGKKGKVLKVIAKKGVAIVEGVNMATKHQKPSPKNPQGGIVHQEMPLNTSKLMVVCNKCGLPTRIGHTFLADGTKVRTCKKCGEVLDSK</sequence>
<dbReference type="InParanoid" id="A0A140L587"/>
<dbReference type="PANTHER" id="PTHR12903">
    <property type="entry name" value="MITOCHONDRIAL RIBOSOMAL PROTEIN L24"/>
    <property type="match status" value="1"/>
</dbReference>
<dbReference type="Gene3D" id="2.30.30.30">
    <property type="match status" value="1"/>
</dbReference>
<evidence type="ECO:0000256" key="5">
    <source>
        <dbReference type="ARBA" id="ARBA00022884"/>
    </source>
</evidence>
<reference evidence="13 14" key="1">
    <citation type="submission" date="2015-12" db="EMBL/GenBank/DDBJ databases">
        <title>Draft genome sequnece of Fervidicola ferrireducens strain Y170.</title>
        <authorList>
            <person name="Patel B.K."/>
        </authorList>
    </citation>
    <scope>NUCLEOTIDE SEQUENCE [LARGE SCALE GENOMIC DNA]</scope>
    <source>
        <strain evidence="13 14">Y170</strain>
    </source>
</reference>
<comment type="caution">
    <text evidence="13">The sequence shown here is derived from an EMBL/GenBank/DDBJ whole genome shotgun (WGS) entry which is preliminary data.</text>
</comment>
<dbReference type="PROSITE" id="PS01108">
    <property type="entry name" value="RIBOSOMAL_L24"/>
    <property type="match status" value="1"/>
</dbReference>
<dbReference type="AlphaFoldDB" id="A0A140L587"/>
<evidence type="ECO:0000313" key="13">
    <source>
        <dbReference type="EMBL" id="KXG75712.1"/>
    </source>
</evidence>
<comment type="function">
    <text evidence="9 10">One of the proteins that surrounds the polypeptide exit tunnel on the outside of the subunit.</text>
</comment>
<evidence type="ECO:0000256" key="8">
    <source>
        <dbReference type="ARBA" id="ARBA00035206"/>
    </source>
</evidence>
<dbReference type="InterPro" id="IPR041988">
    <property type="entry name" value="Ribosomal_uL24_KOW"/>
</dbReference>
<comment type="similarity">
    <text evidence="2 10 11">Belongs to the universal ribosomal protein uL24 family.</text>
</comment>
<keyword evidence="5 10" id="KW-0694">RNA-binding</keyword>
<dbReference type="GO" id="GO:0019843">
    <property type="term" value="F:rRNA binding"/>
    <property type="evidence" value="ECO:0007669"/>
    <property type="project" value="UniProtKB-UniRule"/>
</dbReference>
<dbReference type="EMBL" id="LOED01000024">
    <property type="protein sequence ID" value="KXG75712.1"/>
    <property type="molecule type" value="Genomic_DNA"/>
</dbReference>
<dbReference type="GO" id="GO:1990904">
    <property type="term" value="C:ribonucleoprotein complex"/>
    <property type="evidence" value="ECO:0007669"/>
    <property type="project" value="UniProtKB-KW"/>
</dbReference>
<dbReference type="InterPro" id="IPR014722">
    <property type="entry name" value="Rib_uL2_dom2"/>
</dbReference>
<evidence type="ECO:0000256" key="11">
    <source>
        <dbReference type="RuleBase" id="RU003477"/>
    </source>
</evidence>
<dbReference type="InterPro" id="IPR057264">
    <property type="entry name" value="Ribosomal_uL24_C"/>
</dbReference>
<dbReference type="FunCoup" id="A0A140L587">
    <property type="interactions" value="396"/>
</dbReference>
<organism evidence="13 14">
    <name type="scientific">Fervidicola ferrireducens</name>
    <dbReference type="NCBI Taxonomy" id="520764"/>
    <lineage>
        <taxon>Bacteria</taxon>
        <taxon>Bacillati</taxon>
        <taxon>Bacillota</taxon>
        <taxon>Clostridia</taxon>
        <taxon>Thermosediminibacterales</taxon>
        <taxon>Thermosediminibacteraceae</taxon>
        <taxon>Fervidicola</taxon>
    </lineage>
</organism>
<proteinExistence type="inferred from homology"/>
<evidence type="ECO:0000313" key="14">
    <source>
        <dbReference type="Proteomes" id="UP000070427"/>
    </source>
</evidence>
<evidence type="ECO:0000256" key="1">
    <source>
        <dbReference type="ARBA" id="ARBA00004072"/>
    </source>
</evidence>
<dbReference type="InterPro" id="IPR008991">
    <property type="entry name" value="Translation_prot_SH3-like_sf"/>
</dbReference>
<dbReference type="OrthoDB" id="9807419at2"/>
<evidence type="ECO:0000256" key="2">
    <source>
        <dbReference type="ARBA" id="ARBA00010618"/>
    </source>
</evidence>
<dbReference type="Pfam" id="PF17136">
    <property type="entry name" value="ribosomal_L24"/>
    <property type="match status" value="1"/>
</dbReference>
<dbReference type="RefSeq" id="WP_066354066.1">
    <property type="nucleotide sequence ID" value="NZ_LOED01000024.1"/>
</dbReference>
<gene>
    <name evidence="10 13" type="primary">rplX</name>
    <name evidence="13" type="ORF">AN618_18040</name>
</gene>
<protein>
    <recommendedName>
        <fullName evidence="8 10">Large ribosomal subunit protein uL24</fullName>
    </recommendedName>
</protein>
<comment type="function">
    <text evidence="1 10">One of two assembly initiator proteins, it binds directly to the 5'-end of the 23S rRNA, where it nucleates assembly of the 50S subunit.</text>
</comment>
<evidence type="ECO:0000256" key="4">
    <source>
        <dbReference type="ARBA" id="ARBA00022730"/>
    </source>
</evidence>
<keyword evidence="4 10" id="KW-0699">rRNA-binding</keyword>
<dbReference type="GO" id="GO:0003735">
    <property type="term" value="F:structural constituent of ribosome"/>
    <property type="evidence" value="ECO:0007669"/>
    <property type="project" value="InterPro"/>
</dbReference>
<dbReference type="PATRIC" id="fig|520764.3.peg.1940"/>
<dbReference type="HAMAP" id="MF_01326_B">
    <property type="entry name" value="Ribosomal_uL24_B"/>
    <property type="match status" value="1"/>
</dbReference>
<comment type="subunit">
    <text evidence="3 10">Part of the 50S ribosomal subunit.</text>
</comment>
<feature type="domain" description="KOW" evidence="12">
    <location>
        <begin position="5"/>
        <end position="32"/>
    </location>
</feature>
<name>A0A140L587_9FIRM</name>
<dbReference type="SMART" id="SM00739">
    <property type="entry name" value="KOW"/>
    <property type="match status" value="1"/>
</dbReference>
<keyword evidence="14" id="KW-1185">Reference proteome</keyword>
<dbReference type="CDD" id="cd06089">
    <property type="entry name" value="KOW_RPL26"/>
    <property type="match status" value="1"/>
</dbReference>
<evidence type="ECO:0000256" key="10">
    <source>
        <dbReference type="HAMAP-Rule" id="MF_01326"/>
    </source>
</evidence>
<dbReference type="FunFam" id="2.30.30.30:FF:000004">
    <property type="entry name" value="50S ribosomal protein L24"/>
    <property type="match status" value="1"/>
</dbReference>
<dbReference type="NCBIfam" id="TIGR01079">
    <property type="entry name" value="rplX_bact"/>
    <property type="match status" value="1"/>
</dbReference>
<dbReference type="Proteomes" id="UP000070427">
    <property type="component" value="Unassembled WGS sequence"/>
</dbReference>
<dbReference type="InterPro" id="IPR003256">
    <property type="entry name" value="Ribosomal_uL24"/>
</dbReference>
<dbReference type="InterPro" id="IPR005825">
    <property type="entry name" value="Ribosomal_uL24_CS"/>
</dbReference>
<keyword evidence="6 10" id="KW-0689">Ribosomal protein</keyword>
<dbReference type="STRING" id="520764.AN618_18040"/>
<dbReference type="InterPro" id="IPR005824">
    <property type="entry name" value="KOW"/>
</dbReference>
<dbReference type="Pfam" id="PF00467">
    <property type="entry name" value="KOW"/>
    <property type="match status" value="1"/>
</dbReference>
<evidence type="ECO:0000256" key="7">
    <source>
        <dbReference type="ARBA" id="ARBA00023274"/>
    </source>
</evidence>
<evidence type="ECO:0000259" key="12">
    <source>
        <dbReference type="SMART" id="SM00739"/>
    </source>
</evidence>
<evidence type="ECO:0000256" key="6">
    <source>
        <dbReference type="ARBA" id="ARBA00022980"/>
    </source>
</evidence>
<dbReference type="GO" id="GO:0005840">
    <property type="term" value="C:ribosome"/>
    <property type="evidence" value="ECO:0007669"/>
    <property type="project" value="UniProtKB-KW"/>
</dbReference>
<evidence type="ECO:0000256" key="9">
    <source>
        <dbReference type="ARBA" id="ARBA00058688"/>
    </source>
</evidence>